<dbReference type="EMBL" id="KQ085959">
    <property type="protein sequence ID" value="KLO13478.1"/>
    <property type="molecule type" value="Genomic_DNA"/>
</dbReference>
<feature type="compositionally biased region" description="Basic and acidic residues" evidence="1">
    <location>
        <begin position="325"/>
        <end position="343"/>
    </location>
</feature>
<proteinExistence type="predicted"/>
<reference evidence="2 3" key="1">
    <citation type="submission" date="2015-04" db="EMBL/GenBank/DDBJ databases">
        <title>Complete genome sequence of Schizopora paradoxa KUC8140, a cosmopolitan wood degrader in East Asia.</title>
        <authorList>
            <consortium name="DOE Joint Genome Institute"/>
            <person name="Min B."/>
            <person name="Park H."/>
            <person name="Jang Y."/>
            <person name="Kim J.-J."/>
            <person name="Kim K.H."/>
            <person name="Pangilinan J."/>
            <person name="Lipzen A."/>
            <person name="Riley R."/>
            <person name="Grigoriev I.V."/>
            <person name="Spatafora J.W."/>
            <person name="Choi I.-G."/>
        </authorList>
    </citation>
    <scope>NUCLEOTIDE SEQUENCE [LARGE SCALE GENOMIC DNA]</scope>
    <source>
        <strain evidence="2 3">KUC8140</strain>
    </source>
</reference>
<feature type="region of interest" description="Disordered" evidence="1">
    <location>
        <begin position="325"/>
        <end position="358"/>
    </location>
</feature>
<accession>A0A0H2RVP3</accession>
<gene>
    <name evidence="2" type="ORF">SCHPADRAFT_904198</name>
</gene>
<name>A0A0H2RVP3_9AGAM</name>
<dbReference type="InParanoid" id="A0A0H2RVP3"/>
<protein>
    <submittedName>
        <fullName evidence="2">Uncharacterized protein</fullName>
    </submittedName>
</protein>
<keyword evidence="3" id="KW-1185">Reference proteome</keyword>
<organism evidence="2 3">
    <name type="scientific">Schizopora paradoxa</name>
    <dbReference type="NCBI Taxonomy" id="27342"/>
    <lineage>
        <taxon>Eukaryota</taxon>
        <taxon>Fungi</taxon>
        <taxon>Dikarya</taxon>
        <taxon>Basidiomycota</taxon>
        <taxon>Agaricomycotina</taxon>
        <taxon>Agaricomycetes</taxon>
        <taxon>Hymenochaetales</taxon>
        <taxon>Schizoporaceae</taxon>
        <taxon>Schizopora</taxon>
    </lineage>
</organism>
<dbReference type="AlphaFoldDB" id="A0A0H2RVP3"/>
<evidence type="ECO:0000313" key="3">
    <source>
        <dbReference type="Proteomes" id="UP000053477"/>
    </source>
</evidence>
<evidence type="ECO:0000256" key="1">
    <source>
        <dbReference type="SAM" id="MobiDB-lite"/>
    </source>
</evidence>
<evidence type="ECO:0000313" key="2">
    <source>
        <dbReference type="EMBL" id="KLO13478.1"/>
    </source>
</evidence>
<dbReference type="Proteomes" id="UP000053477">
    <property type="component" value="Unassembled WGS sequence"/>
</dbReference>
<sequence length="358" mass="39874">MGKNKSGHGAVLAEVERALVLKAIEIGGHVRNINDAAASVLHILQTSLQVPGSSSQPHTVEQWSNIETKVRDTALGIRKLSSKNEARLNDALRSFRTYLASDEDPTSKAKELEIYKKELLNLGTLTQGSLSAYFETLKGVQKDITKFKRHWPGGEDTDYARRVRPSIIGIERAIQQIINEEEDIRDQNFLPTQVAAILTPITFLLPSMEAQAMHSLIEGEIHSRVEVVVNVGGLEHRQARKFNPLCCLIDVGRLLYADMEDLQAQYEDSYRQKDFEVYKRRFNSIIHLYGSLEGALHAFGTACYKQAAITASGACGKKTAGEMSRELDTHSVDRNGDDGVSKEGKKKKKKGFFRGLFS</sequence>